<proteinExistence type="predicted"/>
<reference evidence="2 3" key="1">
    <citation type="journal article" date="2015" name="Proc. Natl. Acad. Sci. U.S.A.">
        <title>The resurrection genome of Boea hygrometrica: A blueprint for survival of dehydration.</title>
        <authorList>
            <person name="Xiao L."/>
            <person name="Yang G."/>
            <person name="Zhang L."/>
            <person name="Yang X."/>
            <person name="Zhao S."/>
            <person name="Ji Z."/>
            <person name="Zhou Q."/>
            <person name="Hu M."/>
            <person name="Wang Y."/>
            <person name="Chen M."/>
            <person name="Xu Y."/>
            <person name="Jin H."/>
            <person name="Xiao X."/>
            <person name="Hu G."/>
            <person name="Bao F."/>
            <person name="Hu Y."/>
            <person name="Wan P."/>
            <person name="Li L."/>
            <person name="Deng X."/>
            <person name="Kuang T."/>
            <person name="Xiang C."/>
            <person name="Zhu J.K."/>
            <person name="Oliver M.J."/>
            <person name="He Y."/>
        </authorList>
    </citation>
    <scope>NUCLEOTIDE SEQUENCE [LARGE SCALE GENOMIC DNA]</scope>
    <source>
        <strain evidence="3">cv. XS01</strain>
    </source>
</reference>
<keyword evidence="3" id="KW-1185">Reference proteome</keyword>
<dbReference type="Proteomes" id="UP000250235">
    <property type="component" value="Unassembled WGS sequence"/>
</dbReference>
<evidence type="ECO:0000256" key="1">
    <source>
        <dbReference type="SAM" id="MobiDB-lite"/>
    </source>
</evidence>
<evidence type="ECO:0000313" key="3">
    <source>
        <dbReference type="Proteomes" id="UP000250235"/>
    </source>
</evidence>
<feature type="region of interest" description="Disordered" evidence="1">
    <location>
        <begin position="20"/>
        <end position="39"/>
    </location>
</feature>
<evidence type="ECO:0000313" key="2">
    <source>
        <dbReference type="EMBL" id="KZV47471.1"/>
    </source>
</evidence>
<accession>A0A2Z7CK50</accession>
<name>A0A2Z7CK50_9LAMI</name>
<protein>
    <submittedName>
        <fullName evidence="2">Uncharacterized protein</fullName>
    </submittedName>
</protein>
<dbReference type="AlphaFoldDB" id="A0A2Z7CK50"/>
<sequence>MVNSAHRVILEFSPRCTSQQLTTRLTNPNSSVTTRDLSTQSHNTSIESQFSSEPKLFFTNCQSRSALVRCPALAYIPAYKPKSAYAYLNKLRSPRSADQFPKSDPSAKGFQSISKLIPTYTRTRQLMISRIVSYFRTLLTLFSLRQPAQVASTAAYGHSGIRSAQISTLYSILGKVTQLAHILQISYFACYSTQHA</sequence>
<organism evidence="2 3">
    <name type="scientific">Dorcoceras hygrometricum</name>
    <dbReference type="NCBI Taxonomy" id="472368"/>
    <lineage>
        <taxon>Eukaryota</taxon>
        <taxon>Viridiplantae</taxon>
        <taxon>Streptophyta</taxon>
        <taxon>Embryophyta</taxon>
        <taxon>Tracheophyta</taxon>
        <taxon>Spermatophyta</taxon>
        <taxon>Magnoliopsida</taxon>
        <taxon>eudicotyledons</taxon>
        <taxon>Gunneridae</taxon>
        <taxon>Pentapetalae</taxon>
        <taxon>asterids</taxon>
        <taxon>lamiids</taxon>
        <taxon>Lamiales</taxon>
        <taxon>Gesneriaceae</taxon>
        <taxon>Didymocarpoideae</taxon>
        <taxon>Trichosporeae</taxon>
        <taxon>Loxocarpinae</taxon>
        <taxon>Dorcoceras</taxon>
    </lineage>
</organism>
<dbReference type="EMBL" id="KQ995281">
    <property type="protein sequence ID" value="KZV47471.1"/>
    <property type="molecule type" value="Genomic_DNA"/>
</dbReference>
<gene>
    <name evidence="2" type="ORF">F511_32665</name>
</gene>